<evidence type="ECO:0000256" key="5">
    <source>
        <dbReference type="ARBA" id="ARBA00023136"/>
    </source>
</evidence>
<dbReference type="HOGENOM" id="CLU_001265_10_13_9"/>
<evidence type="ECO:0000256" key="1">
    <source>
        <dbReference type="ARBA" id="ARBA00004651"/>
    </source>
</evidence>
<dbReference type="PATRIC" id="fig|568816.4.peg.681"/>
<comment type="subcellular location">
    <subcellularLocation>
        <location evidence="1">Cell membrane</location>
        <topology evidence="1">Multi-pass membrane protein</topology>
    </subcellularLocation>
</comment>
<dbReference type="eggNOG" id="COG2814">
    <property type="taxonomic scope" value="Bacteria"/>
</dbReference>
<dbReference type="AlphaFoldDB" id="G4Q4M3"/>
<dbReference type="InterPro" id="IPR052714">
    <property type="entry name" value="MFS_Exporter"/>
</dbReference>
<name>G4Q4M3_ACIIR</name>
<dbReference type="InParanoid" id="G4Q4M3"/>
<evidence type="ECO:0000313" key="9">
    <source>
        <dbReference type="Proteomes" id="UP000007093"/>
    </source>
</evidence>
<feature type="transmembrane region" description="Helical" evidence="6">
    <location>
        <begin position="94"/>
        <end position="116"/>
    </location>
</feature>
<dbReference type="PROSITE" id="PS50850">
    <property type="entry name" value="MFS"/>
    <property type="match status" value="1"/>
</dbReference>
<keyword evidence="3 6" id="KW-0812">Transmembrane</keyword>
<dbReference type="InterPro" id="IPR036259">
    <property type="entry name" value="MFS_trans_sf"/>
</dbReference>
<organism evidence="8 9">
    <name type="scientific">Acidaminococcus intestini (strain RyC-MR95)</name>
    <dbReference type="NCBI Taxonomy" id="568816"/>
    <lineage>
        <taxon>Bacteria</taxon>
        <taxon>Bacillati</taxon>
        <taxon>Bacillota</taxon>
        <taxon>Negativicutes</taxon>
        <taxon>Acidaminococcales</taxon>
        <taxon>Acidaminococcaceae</taxon>
        <taxon>Acidaminococcus</taxon>
    </lineage>
</organism>
<evidence type="ECO:0000256" key="6">
    <source>
        <dbReference type="SAM" id="Phobius"/>
    </source>
</evidence>
<dbReference type="Gene3D" id="1.20.1250.20">
    <property type="entry name" value="MFS general substrate transporter like domains"/>
    <property type="match status" value="1"/>
</dbReference>
<feature type="transmembrane region" description="Helical" evidence="6">
    <location>
        <begin position="64"/>
        <end position="82"/>
    </location>
</feature>
<dbReference type="FunCoup" id="G4Q4M3">
    <property type="interactions" value="46"/>
</dbReference>
<dbReference type="PANTHER" id="PTHR23531">
    <property type="entry name" value="QUINOLENE RESISTANCE PROTEIN NORA"/>
    <property type="match status" value="1"/>
</dbReference>
<dbReference type="STRING" id="568816.Acin_0701"/>
<gene>
    <name evidence="8" type="ordered locus">Acin_0701</name>
</gene>
<dbReference type="SUPFAM" id="SSF103473">
    <property type="entry name" value="MFS general substrate transporter"/>
    <property type="match status" value="1"/>
</dbReference>
<dbReference type="EMBL" id="CP003058">
    <property type="protein sequence ID" value="AEQ21936.1"/>
    <property type="molecule type" value="Genomic_DNA"/>
</dbReference>
<dbReference type="Pfam" id="PF07690">
    <property type="entry name" value="MFS_1"/>
    <property type="match status" value="1"/>
</dbReference>
<feature type="transmembrane region" description="Helical" evidence="6">
    <location>
        <begin position="154"/>
        <end position="177"/>
    </location>
</feature>
<reference evidence="8 9" key="1">
    <citation type="journal article" date="2011" name="J. Bacteriol.">
        <title>Complete genome sequence of Acidaminococcus intestini RYC-MR95, a Gram-negative bacterium from the phylum Firmicutes.</title>
        <authorList>
            <person name="D'Auria G."/>
            <person name="Galan J.C."/>
            <person name="Rodriguez-Alcayna M."/>
            <person name="Moya A."/>
            <person name="Baquero F."/>
            <person name="Latorre A."/>
        </authorList>
    </citation>
    <scope>NUCLEOTIDE SEQUENCE [LARGE SCALE GENOMIC DNA]</scope>
    <source>
        <strain evidence="8 9">RyC-MR95</strain>
    </source>
</reference>
<keyword evidence="4 6" id="KW-1133">Transmembrane helix</keyword>
<dbReference type="InterPro" id="IPR011701">
    <property type="entry name" value="MFS"/>
</dbReference>
<sequence>MGGGNFFYFLSQYLLVAAMPLYILEELHGNERDAGLAMTYFQLGTVLCRPFAGKIIDSLNKHRLLVAGSCAFLLIMTAFFFLRTLPAVFGLRFLHGAIFGVTSTAAAAVAALVLPLSRKGEGIGYFALSTNLAMVVGPLVGLLLMQYWGPSAVFFFLILGALFTLIAMICNALPSSVTRPSASFRSFSVTDLIEPRSVIPSLFGGLVFFSYGGMLTFIPLYARSLC</sequence>
<dbReference type="PANTHER" id="PTHR23531:SF1">
    <property type="entry name" value="QUINOLENE RESISTANCE PROTEIN NORA"/>
    <property type="match status" value="1"/>
</dbReference>
<feature type="domain" description="Major facilitator superfamily (MFS) profile" evidence="7">
    <location>
        <begin position="1"/>
        <end position="226"/>
    </location>
</feature>
<proteinExistence type="predicted"/>
<keyword evidence="2" id="KW-0813">Transport</keyword>
<evidence type="ECO:0000256" key="3">
    <source>
        <dbReference type="ARBA" id="ARBA00022692"/>
    </source>
</evidence>
<dbReference type="GO" id="GO:0022857">
    <property type="term" value="F:transmembrane transporter activity"/>
    <property type="evidence" value="ECO:0007669"/>
    <property type="project" value="InterPro"/>
</dbReference>
<evidence type="ECO:0000256" key="2">
    <source>
        <dbReference type="ARBA" id="ARBA00022448"/>
    </source>
</evidence>
<dbReference type="GO" id="GO:0005886">
    <property type="term" value="C:plasma membrane"/>
    <property type="evidence" value="ECO:0007669"/>
    <property type="project" value="UniProtKB-SubCell"/>
</dbReference>
<keyword evidence="9" id="KW-1185">Reference proteome</keyword>
<dbReference type="KEGG" id="ain:Acin_0701"/>
<keyword evidence="5 6" id="KW-0472">Membrane</keyword>
<evidence type="ECO:0000313" key="8">
    <source>
        <dbReference type="EMBL" id="AEQ21936.1"/>
    </source>
</evidence>
<dbReference type="Proteomes" id="UP000007093">
    <property type="component" value="Chromosome"/>
</dbReference>
<evidence type="ECO:0000259" key="7">
    <source>
        <dbReference type="PROSITE" id="PS50850"/>
    </source>
</evidence>
<evidence type="ECO:0000256" key="4">
    <source>
        <dbReference type="ARBA" id="ARBA00022989"/>
    </source>
</evidence>
<accession>G4Q4M3</accession>
<feature type="transmembrane region" description="Helical" evidence="6">
    <location>
        <begin position="123"/>
        <end position="148"/>
    </location>
</feature>
<feature type="transmembrane region" description="Helical" evidence="6">
    <location>
        <begin position="6"/>
        <end position="24"/>
    </location>
</feature>
<feature type="transmembrane region" description="Helical" evidence="6">
    <location>
        <begin position="198"/>
        <end position="222"/>
    </location>
</feature>
<dbReference type="InterPro" id="IPR020846">
    <property type="entry name" value="MFS_dom"/>
</dbReference>
<protein>
    <recommendedName>
        <fullName evidence="7">Major facilitator superfamily (MFS) profile domain-containing protein</fullName>
    </recommendedName>
</protein>